<gene>
    <name evidence="1" type="ORF">M430DRAFT_54172</name>
</gene>
<keyword evidence="2" id="KW-1185">Reference proteome</keyword>
<dbReference type="EMBL" id="KZ679018">
    <property type="protein sequence ID" value="PSS08807.1"/>
    <property type="molecule type" value="Genomic_DNA"/>
</dbReference>
<sequence>MFLWLFWYADGRLADMWKGAASSFWAVGMFPPSVGEFNACKIDAYKTSIHPTSKREGGTVQTAMTICLRRISNKEESIAHEITNVLFKHTVWASRSRIEAYVVEQTCTSSKLLQKSYLLLSILEIRIPTIILTAIRTPSSLSISLSSIHSHKQQEQIED</sequence>
<proteinExistence type="predicted"/>
<dbReference type="InParanoid" id="A0A2T3ARB6"/>
<dbReference type="AlphaFoldDB" id="A0A2T3ARB6"/>
<name>A0A2T3ARB6_AMORE</name>
<dbReference type="Proteomes" id="UP000241818">
    <property type="component" value="Unassembled WGS sequence"/>
</dbReference>
<evidence type="ECO:0000313" key="2">
    <source>
        <dbReference type="Proteomes" id="UP000241818"/>
    </source>
</evidence>
<protein>
    <submittedName>
        <fullName evidence="1">Uncharacterized protein</fullName>
    </submittedName>
</protein>
<evidence type="ECO:0000313" key="1">
    <source>
        <dbReference type="EMBL" id="PSS08807.1"/>
    </source>
</evidence>
<reference evidence="1 2" key="1">
    <citation type="journal article" date="2018" name="New Phytol.">
        <title>Comparative genomics and transcriptomics depict ericoid mycorrhizal fungi as versatile saprotrophs and plant mutualists.</title>
        <authorList>
            <person name="Martino E."/>
            <person name="Morin E."/>
            <person name="Grelet G.A."/>
            <person name="Kuo A."/>
            <person name="Kohler A."/>
            <person name="Daghino S."/>
            <person name="Barry K.W."/>
            <person name="Cichocki N."/>
            <person name="Clum A."/>
            <person name="Dockter R.B."/>
            <person name="Hainaut M."/>
            <person name="Kuo R.C."/>
            <person name="LaButti K."/>
            <person name="Lindahl B.D."/>
            <person name="Lindquist E.A."/>
            <person name="Lipzen A."/>
            <person name="Khouja H.R."/>
            <person name="Magnuson J."/>
            <person name="Murat C."/>
            <person name="Ohm R.A."/>
            <person name="Singer S.W."/>
            <person name="Spatafora J.W."/>
            <person name="Wang M."/>
            <person name="Veneault-Fourrey C."/>
            <person name="Henrissat B."/>
            <person name="Grigoriev I.V."/>
            <person name="Martin F.M."/>
            <person name="Perotto S."/>
        </authorList>
    </citation>
    <scope>NUCLEOTIDE SEQUENCE [LARGE SCALE GENOMIC DNA]</scope>
    <source>
        <strain evidence="1 2">ATCC 22711</strain>
    </source>
</reference>
<dbReference type="GeneID" id="36576527"/>
<accession>A0A2T3ARB6</accession>
<dbReference type="RefSeq" id="XP_024717205.1">
    <property type="nucleotide sequence ID" value="XM_024868446.1"/>
</dbReference>
<organism evidence="1 2">
    <name type="scientific">Amorphotheca resinae ATCC 22711</name>
    <dbReference type="NCBI Taxonomy" id="857342"/>
    <lineage>
        <taxon>Eukaryota</taxon>
        <taxon>Fungi</taxon>
        <taxon>Dikarya</taxon>
        <taxon>Ascomycota</taxon>
        <taxon>Pezizomycotina</taxon>
        <taxon>Leotiomycetes</taxon>
        <taxon>Helotiales</taxon>
        <taxon>Amorphothecaceae</taxon>
        <taxon>Amorphotheca</taxon>
    </lineage>
</organism>